<gene>
    <name evidence="1" type="ORF">B7C42_01679</name>
</gene>
<accession>A0A231HCR5</accession>
<comment type="caution">
    <text evidence="1">The sequence shown here is derived from an EMBL/GenBank/DDBJ whole genome shotgun (WGS) entry which is preliminary data.</text>
</comment>
<name>A0A231HCR5_9NOCA</name>
<reference evidence="1 2" key="1">
    <citation type="submission" date="2017-07" db="EMBL/GenBank/DDBJ databases">
        <title>First draft Genome Sequence of Nocardia cerradoensis isolated from human infection.</title>
        <authorList>
            <person name="Carrasco G."/>
        </authorList>
    </citation>
    <scope>NUCLEOTIDE SEQUENCE [LARGE SCALE GENOMIC DNA]</scope>
    <source>
        <strain evidence="1 2">CNM20130759</strain>
    </source>
</reference>
<evidence type="ECO:0008006" key="3">
    <source>
        <dbReference type="Google" id="ProtNLM"/>
    </source>
</evidence>
<evidence type="ECO:0000313" key="2">
    <source>
        <dbReference type="Proteomes" id="UP000215506"/>
    </source>
</evidence>
<proteinExistence type="predicted"/>
<dbReference type="EMBL" id="NGAF01000002">
    <property type="protein sequence ID" value="OXR46704.1"/>
    <property type="molecule type" value="Genomic_DNA"/>
</dbReference>
<dbReference type="RefSeq" id="WP_094024832.1">
    <property type="nucleotide sequence ID" value="NZ_NGAF01000002.1"/>
</dbReference>
<dbReference type="Proteomes" id="UP000215506">
    <property type="component" value="Unassembled WGS sequence"/>
</dbReference>
<dbReference type="AlphaFoldDB" id="A0A231HCR5"/>
<keyword evidence="2" id="KW-1185">Reference proteome</keyword>
<organism evidence="1 2">
    <name type="scientific">Nocardia cerradoensis</name>
    <dbReference type="NCBI Taxonomy" id="85688"/>
    <lineage>
        <taxon>Bacteria</taxon>
        <taxon>Bacillati</taxon>
        <taxon>Actinomycetota</taxon>
        <taxon>Actinomycetes</taxon>
        <taxon>Mycobacteriales</taxon>
        <taxon>Nocardiaceae</taxon>
        <taxon>Nocardia</taxon>
    </lineage>
</organism>
<sequence length="196" mass="22011">MDVLSFVSSLVWPGVAVTGLVMFRKNLNRWMEERPQELKVAGVLEAKWREQADRVVEETAAAREGELPEGSDADWPGGRMPLALKLLDKVREVPVLAILEGWGEVEEELEKALVAWDPTTVRNRDGKPNLAQLIRRATTANELPGWVEHNYNAMRKLRNLAAHSMAVDPSQAFEFLSLADLVMNELRRRATAQSGE</sequence>
<evidence type="ECO:0000313" key="1">
    <source>
        <dbReference type="EMBL" id="OXR46704.1"/>
    </source>
</evidence>
<protein>
    <recommendedName>
        <fullName evidence="3">DUF4145 domain-containing protein</fullName>
    </recommendedName>
</protein>